<gene>
    <name evidence="2" type="ORF">OIU77_009681</name>
</gene>
<reference evidence="2" key="1">
    <citation type="submission" date="2022-10" db="EMBL/GenBank/DDBJ databases">
        <authorList>
            <person name="Hyden B.L."/>
            <person name="Feng K."/>
            <person name="Yates T."/>
            <person name="Jawdy S."/>
            <person name="Smart L.B."/>
            <person name="Muchero W."/>
        </authorList>
    </citation>
    <scope>NUCLEOTIDE SEQUENCE</scope>
    <source>
        <tissue evidence="2">Shoot tip</tissue>
    </source>
</reference>
<dbReference type="EMBL" id="JAPFFI010000021">
    <property type="protein sequence ID" value="KAJ6333844.1"/>
    <property type="molecule type" value="Genomic_DNA"/>
</dbReference>
<evidence type="ECO:0000313" key="2">
    <source>
        <dbReference type="EMBL" id="KAJ6333844.1"/>
    </source>
</evidence>
<keyword evidence="3" id="KW-1185">Reference proteome</keyword>
<proteinExistence type="predicted"/>
<accession>A0ABQ9AG93</accession>
<dbReference type="Proteomes" id="UP001141253">
    <property type="component" value="Chromosome 11"/>
</dbReference>
<keyword evidence="1" id="KW-1133">Transmembrane helix</keyword>
<feature type="transmembrane region" description="Helical" evidence="1">
    <location>
        <begin position="6"/>
        <end position="23"/>
    </location>
</feature>
<protein>
    <submittedName>
        <fullName evidence="2">Uncharacterized protein</fullName>
    </submittedName>
</protein>
<keyword evidence="1" id="KW-0472">Membrane</keyword>
<sequence length="125" mass="13002">MDYLKVFVWFLADGLAAGLSGVLKACSFSAGRLFFGLRSVCWVLELGGLGSRFGCSSSCGMPACSFEFLVGFFSVMVVVKAAGGSAGFPLFGLRAFVWSLGLVPLAFGPFVLGFFSGLAGSLLPC</sequence>
<feature type="transmembrane region" description="Helical" evidence="1">
    <location>
        <begin position="95"/>
        <end position="119"/>
    </location>
</feature>
<evidence type="ECO:0000256" key="1">
    <source>
        <dbReference type="SAM" id="Phobius"/>
    </source>
</evidence>
<reference evidence="2" key="2">
    <citation type="journal article" date="2023" name="Int. J. Mol. Sci.">
        <title>De Novo Assembly and Annotation of 11 Diverse Shrub Willow (Salix) Genomes Reveals Novel Gene Organization in Sex-Linked Regions.</title>
        <authorList>
            <person name="Hyden B."/>
            <person name="Feng K."/>
            <person name="Yates T.B."/>
            <person name="Jawdy S."/>
            <person name="Cereghino C."/>
            <person name="Smart L.B."/>
            <person name="Muchero W."/>
        </authorList>
    </citation>
    <scope>NUCLEOTIDE SEQUENCE</scope>
    <source>
        <tissue evidence="2">Shoot tip</tissue>
    </source>
</reference>
<evidence type="ECO:0000313" key="3">
    <source>
        <dbReference type="Proteomes" id="UP001141253"/>
    </source>
</evidence>
<keyword evidence="1" id="KW-0812">Transmembrane</keyword>
<name>A0ABQ9AG93_9ROSI</name>
<feature type="transmembrane region" description="Helical" evidence="1">
    <location>
        <begin position="60"/>
        <end position="83"/>
    </location>
</feature>
<organism evidence="2 3">
    <name type="scientific">Salix suchowensis</name>
    <dbReference type="NCBI Taxonomy" id="1278906"/>
    <lineage>
        <taxon>Eukaryota</taxon>
        <taxon>Viridiplantae</taxon>
        <taxon>Streptophyta</taxon>
        <taxon>Embryophyta</taxon>
        <taxon>Tracheophyta</taxon>
        <taxon>Spermatophyta</taxon>
        <taxon>Magnoliopsida</taxon>
        <taxon>eudicotyledons</taxon>
        <taxon>Gunneridae</taxon>
        <taxon>Pentapetalae</taxon>
        <taxon>rosids</taxon>
        <taxon>fabids</taxon>
        <taxon>Malpighiales</taxon>
        <taxon>Salicaceae</taxon>
        <taxon>Saliceae</taxon>
        <taxon>Salix</taxon>
    </lineage>
</organism>
<comment type="caution">
    <text evidence="2">The sequence shown here is derived from an EMBL/GenBank/DDBJ whole genome shotgun (WGS) entry which is preliminary data.</text>
</comment>